<sequence length="512" mass="58069">MTVAGTAQLRVLEPAARRAPHEIVHKILLLVRPSFNIHHSSSVGAWVFTARQTDFSLYLCGMRFFLALRLVSRMWNAVVGSIAYREVVVPTRYPVMHDSSEGLQGGVSATSSSGIKKYFSSVPTINTRITNPELPISRLIHFLQHIDTPGSESENFVTEHTRSLVLYDFCHPFGPNNYAEDRGLINSIIKKFANSDIRSLHSYGKETYAFPSRSWVEECLPHLPRTLESLSFDAVDRRTISLALLNLGPFIKSLEIRNRSRLSDNDYVGNPASRIHLPLGIPYLTTLRLVNVAANIIEFRDVFSRIGSATPHGSRSSSLERLSIVQLFVLHESPPGPTIPLTDTEFYELLEINNIADSLTELFIEPGVLSKRDTFSIWKPEMVTRIVKRCPRLQSFGYTSYVHQDLVEHLPQGLEHLELALRPSCHLNAASRDVSYLQSYPRFTEFVRRAMEIRSQKKEFKHLKVLLSNQLQQTPGFWRLSFEEVNELFQVGKAEFEAKCVEGGIELSFEVV</sequence>
<dbReference type="OrthoDB" id="2961404at2759"/>
<organism evidence="1 2">
    <name type="scientific">Coprinopsis marcescibilis</name>
    <name type="common">Agaric fungus</name>
    <name type="synonym">Psathyrella marcescibilis</name>
    <dbReference type="NCBI Taxonomy" id="230819"/>
    <lineage>
        <taxon>Eukaryota</taxon>
        <taxon>Fungi</taxon>
        <taxon>Dikarya</taxon>
        <taxon>Basidiomycota</taxon>
        <taxon>Agaricomycotina</taxon>
        <taxon>Agaricomycetes</taxon>
        <taxon>Agaricomycetidae</taxon>
        <taxon>Agaricales</taxon>
        <taxon>Agaricineae</taxon>
        <taxon>Psathyrellaceae</taxon>
        <taxon>Coprinopsis</taxon>
    </lineage>
</organism>
<evidence type="ECO:0000313" key="2">
    <source>
        <dbReference type="Proteomes" id="UP000307440"/>
    </source>
</evidence>
<name>A0A5C3KWA2_COPMA</name>
<reference evidence="1 2" key="1">
    <citation type="journal article" date="2019" name="Nat. Ecol. Evol.">
        <title>Megaphylogeny resolves global patterns of mushroom evolution.</title>
        <authorList>
            <person name="Varga T."/>
            <person name="Krizsan K."/>
            <person name="Foldi C."/>
            <person name="Dima B."/>
            <person name="Sanchez-Garcia M."/>
            <person name="Sanchez-Ramirez S."/>
            <person name="Szollosi G.J."/>
            <person name="Szarkandi J.G."/>
            <person name="Papp V."/>
            <person name="Albert L."/>
            <person name="Andreopoulos W."/>
            <person name="Angelini C."/>
            <person name="Antonin V."/>
            <person name="Barry K.W."/>
            <person name="Bougher N.L."/>
            <person name="Buchanan P."/>
            <person name="Buyck B."/>
            <person name="Bense V."/>
            <person name="Catcheside P."/>
            <person name="Chovatia M."/>
            <person name="Cooper J."/>
            <person name="Damon W."/>
            <person name="Desjardin D."/>
            <person name="Finy P."/>
            <person name="Geml J."/>
            <person name="Haridas S."/>
            <person name="Hughes K."/>
            <person name="Justo A."/>
            <person name="Karasinski D."/>
            <person name="Kautmanova I."/>
            <person name="Kiss B."/>
            <person name="Kocsube S."/>
            <person name="Kotiranta H."/>
            <person name="LaButti K.M."/>
            <person name="Lechner B.E."/>
            <person name="Liimatainen K."/>
            <person name="Lipzen A."/>
            <person name="Lukacs Z."/>
            <person name="Mihaltcheva S."/>
            <person name="Morgado L.N."/>
            <person name="Niskanen T."/>
            <person name="Noordeloos M.E."/>
            <person name="Ohm R.A."/>
            <person name="Ortiz-Santana B."/>
            <person name="Ovrebo C."/>
            <person name="Racz N."/>
            <person name="Riley R."/>
            <person name="Savchenko A."/>
            <person name="Shiryaev A."/>
            <person name="Soop K."/>
            <person name="Spirin V."/>
            <person name="Szebenyi C."/>
            <person name="Tomsovsky M."/>
            <person name="Tulloss R.E."/>
            <person name="Uehling J."/>
            <person name="Grigoriev I.V."/>
            <person name="Vagvolgyi C."/>
            <person name="Papp T."/>
            <person name="Martin F.M."/>
            <person name="Miettinen O."/>
            <person name="Hibbett D.S."/>
            <person name="Nagy L.G."/>
        </authorList>
    </citation>
    <scope>NUCLEOTIDE SEQUENCE [LARGE SCALE GENOMIC DNA]</scope>
    <source>
        <strain evidence="1 2">CBS 121175</strain>
    </source>
</reference>
<gene>
    <name evidence="1" type="ORF">FA15DRAFT_740559</name>
</gene>
<evidence type="ECO:0000313" key="1">
    <source>
        <dbReference type="EMBL" id="TFK24694.1"/>
    </source>
</evidence>
<accession>A0A5C3KWA2</accession>
<evidence type="ECO:0008006" key="3">
    <source>
        <dbReference type="Google" id="ProtNLM"/>
    </source>
</evidence>
<dbReference type="AlphaFoldDB" id="A0A5C3KWA2"/>
<proteinExistence type="predicted"/>
<dbReference type="Proteomes" id="UP000307440">
    <property type="component" value="Unassembled WGS sequence"/>
</dbReference>
<dbReference type="EMBL" id="ML210196">
    <property type="protein sequence ID" value="TFK24694.1"/>
    <property type="molecule type" value="Genomic_DNA"/>
</dbReference>
<protein>
    <recommendedName>
        <fullName evidence="3">F-box domain-containing protein</fullName>
    </recommendedName>
</protein>
<keyword evidence="2" id="KW-1185">Reference proteome</keyword>